<sequence>MPPIGPLLNALGLSGGVVAAGFAIAIACAVTVAGWNIRVKRESRIQREFYETGVLAPERERLRPWKTRPRTSVPGLEGPVPVPYTLEDLKAERLFDDDFDASRSRFVPTVVADQFDRLVAAEAERIEGLNVGIQEVKAGIQGLEDVKAVLEEESRPFVENVARAKNLSEKAAANQMRIRGTENELRVMGTAFERVVEDDPWSKTLLDEVRKRSAENPAPGEEGWLAAAVERISRSRPGRRVRTGERGPGQRPGTGV</sequence>
<organism evidence="4 5">
    <name type="scientific">Actinorugispora endophytica</name>
    <dbReference type="NCBI Taxonomy" id="1605990"/>
    <lineage>
        <taxon>Bacteria</taxon>
        <taxon>Bacillati</taxon>
        <taxon>Actinomycetota</taxon>
        <taxon>Actinomycetes</taxon>
        <taxon>Streptosporangiales</taxon>
        <taxon>Nocardiopsidaceae</taxon>
        <taxon>Actinorugispora</taxon>
    </lineage>
</organism>
<accession>A0A4V3D6S1</accession>
<name>A0A4V3D6S1_9ACTN</name>
<evidence type="ECO:0000313" key="5">
    <source>
        <dbReference type="Proteomes" id="UP000295281"/>
    </source>
</evidence>
<evidence type="ECO:0000256" key="1">
    <source>
        <dbReference type="SAM" id="Coils"/>
    </source>
</evidence>
<feature type="region of interest" description="Disordered" evidence="2">
    <location>
        <begin position="234"/>
        <end position="256"/>
    </location>
</feature>
<feature type="coiled-coil region" evidence="1">
    <location>
        <begin position="133"/>
        <end position="184"/>
    </location>
</feature>
<dbReference type="Proteomes" id="UP000295281">
    <property type="component" value="Unassembled WGS sequence"/>
</dbReference>
<keyword evidence="3" id="KW-0812">Transmembrane</keyword>
<keyword evidence="3" id="KW-0472">Membrane</keyword>
<dbReference type="EMBL" id="SNYN01000033">
    <property type="protein sequence ID" value="TDQ45037.1"/>
    <property type="molecule type" value="Genomic_DNA"/>
</dbReference>
<keyword evidence="3" id="KW-1133">Transmembrane helix</keyword>
<feature type="transmembrane region" description="Helical" evidence="3">
    <location>
        <begin position="12"/>
        <end position="37"/>
    </location>
</feature>
<dbReference type="AlphaFoldDB" id="A0A4V3D6S1"/>
<evidence type="ECO:0000313" key="4">
    <source>
        <dbReference type="EMBL" id="TDQ45037.1"/>
    </source>
</evidence>
<reference evidence="4 5" key="1">
    <citation type="submission" date="2019-03" db="EMBL/GenBank/DDBJ databases">
        <title>Genomic Encyclopedia of Type Strains, Phase IV (KMG-IV): sequencing the most valuable type-strain genomes for metagenomic binning, comparative biology and taxonomic classification.</title>
        <authorList>
            <person name="Goeker M."/>
        </authorList>
    </citation>
    <scope>NUCLEOTIDE SEQUENCE [LARGE SCALE GENOMIC DNA]</scope>
    <source>
        <strain evidence="4 5">DSM 46770</strain>
    </source>
</reference>
<protein>
    <submittedName>
        <fullName evidence="4">Uncharacterized protein</fullName>
    </submittedName>
</protein>
<gene>
    <name evidence="4" type="ORF">EV190_13329</name>
</gene>
<dbReference type="RefSeq" id="WP_133743586.1">
    <property type="nucleotide sequence ID" value="NZ_SNYN01000033.1"/>
</dbReference>
<evidence type="ECO:0000256" key="2">
    <source>
        <dbReference type="SAM" id="MobiDB-lite"/>
    </source>
</evidence>
<proteinExistence type="predicted"/>
<keyword evidence="1" id="KW-0175">Coiled coil</keyword>
<feature type="compositionally biased region" description="Gly residues" evidence="2">
    <location>
        <begin position="246"/>
        <end position="256"/>
    </location>
</feature>
<keyword evidence="5" id="KW-1185">Reference proteome</keyword>
<evidence type="ECO:0000256" key="3">
    <source>
        <dbReference type="SAM" id="Phobius"/>
    </source>
</evidence>
<comment type="caution">
    <text evidence="4">The sequence shown here is derived from an EMBL/GenBank/DDBJ whole genome shotgun (WGS) entry which is preliminary data.</text>
</comment>